<sequence>MKIEDFIDFKKIFLGEKGDLFQEGNLIEGEILDIDKGLVSIHIKDFGVIKAKSEKPLNHPKGKTLSFIIKESSPDKIQLKPILENMEIKRPSLSLNERDEYLLNILKEFNIKASPISLEFLDNLVKFNLPINKENLVYGIGILDKLEQLLNLKEDEAIVLPNSREEIEDIGKEDVRNLLIVKEDESIYKTSLKESINATIEEIRSIVPPNEMGIVLQKAIIFFIKYNIKPTLNNIKYFLELNENLTLFSKDFEKLKEILDKKFTNHLKRIIINSDGSKNLSEKSQSKYNDSLNKILNYLNDYSLNVNENLKDKIEELINKIDFLKEMNKELTFVYLPLNLDDNIQDTVITLLKKNKRESRHKDKLNVFINLNTKRLGNIKISCLVSNIYIDIKFSGINKEDINLFKSREDGLRTLVETTGYEIRAIEYLFEDNYSILDSLIVNRKTIYNLDVQV</sequence>
<gene>
    <name evidence="2" type="ORF">CUESP1_1634</name>
</gene>
<evidence type="ECO:0008006" key="4">
    <source>
        <dbReference type="Google" id="ProtNLM"/>
    </source>
</evidence>
<organism evidence="2 3">
    <name type="scientific">[Clostridium] ultunense Esp</name>
    <dbReference type="NCBI Taxonomy" id="1288971"/>
    <lineage>
        <taxon>Bacteria</taxon>
        <taxon>Bacillati</taxon>
        <taxon>Bacillota</taxon>
        <taxon>Tissierellia</taxon>
        <taxon>Tissierellales</taxon>
        <taxon>Tepidimicrobiaceae</taxon>
        <taxon>Schnuerera</taxon>
    </lineage>
</organism>
<dbReference type="OrthoDB" id="1706616at2"/>
<dbReference type="AlphaFoldDB" id="M1ZLM7"/>
<keyword evidence="1" id="KW-0175">Coiled coil</keyword>
<evidence type="ECO:0000256" key="1">
    <source>
        <dbReference type="SAM" id="Coils"/>
    </source>
</evidence>
<dbReference type="EMBL" id="LT669839">
    <property type="protein sequence ID" value="SHD76997.1"/>
    <property type="molecule type" value="Genomic_DNA"/>
</dbReference>
<evidence type="ECO:0000313" key="3">
    <source>
        <dbReference type="Proteomes" id="UP000245423"/>
    </source>
</evidence>
<name>M1ZLM7_9FIRM</name>
<reference evidence="2 3" key="1">
    <citation type="submission" date="2016-11" db="EMBL/GenBank/DDBJ databases">
        <authorList>
            <person name="Manzoor S."/>
        </authorList>
    </citation>
    <scope>NUCLEOTIDE SEQUENCE [LARGE SCALE GENOMIC DNA]</scope>
    <source>
        <strain evidence="2">Clostridium ultunense strain Esp</strain>
    </source>
</reference>
<proteinExistence type="predicted"/>
<accession>M1ZLM7</accession>
<evidence type="ECO:0000313" key="2">
    <source>
        <dbReference type="EMBL" id="SHD76997.1"/>
    </source>
</evidence>
<dbReference type="RefSeq" id="WP_005587781.1">
    <property type="nucleotide sequence ID" value="NZ_LT669839.1"/>
</dbReference>
<feature type="coiled-coil region" evidence="1">
    <location>
        <begin position="307"/>
        <end position="334"/>
    </location>
</feature>
<dbReference type="Proteomes" id="UP000245423">
    <property type="component" value="Chromosome 1"/>
</dbReference>
<keyword evidence="3" id="KW-1185">Reference proteome</keyword>
<protein>
    <recommendedName>
        <fullName evidence="4">Flagellar hook-length control protein-like C-terminal domain-containing protein</fullName>
    </recommendedName>
</protein>
<dbReference type="HOGENOM" id="CLU_602325_0_0_9"/>